<dbReference type="Pfam" id="PF00497">
    <property type="entry name" value="SBP_bac_3"/>
    <property type="match status" value="1"/>
</dbReference>
<dbReference type="Proteomes" id="UP000197153">
    <property type="component" value="Chromosome 3"/>
</dbReference>
<dbReference type="Gene3D" id="3.40.190.10">
    <property type="entry name" value="Periplasmic binding protein-like II"/>
    <property type="match status" value="2"/>
</dbReference>
<proteinExistence type="predicted"/>
<dbReference type="KEGG" id="nao:Y958_22260"/>
<dbReference type="InterPro" id="IPR001638">
    <property type="entry name" value="Solute-binding_3/MltF_N"/>
</dbReference>
<sequence>MARWARRVALLTVALLGAWGGADASPAPSGVPTPVLELRIPRHGPSDAKAPSMCEEILLALTRQVAGVRLVWSTDWLTHDRAVQELAAGRLDTDCGYYRTAEREARILYSHRAVIRMETVLAVRADDPADIATFDELRAALADGHDTILVNAGSAFLERLHRAGIEDHSIDAWAAHSDTNLRKLMNGRGRFFIFRNPGLTEVIQSNGWDGRIRILPHSLAVEDQYMVFSRHLDPEVRERLEAGLDRLAADGTLERIARRHTGRAPGL</sequence>
<protein>
    <recommendedName>
        <fullName evidence="2">Solute-binding protein family 3/N-terminal domain-containing protein</fullName>
    </recommendedName>
</protein>
<feature type="signal peptide" evidence="1">
    <location>
        <begin position="1"/>
        <end position="24"/>
    </location>
</feature>
<keyword evidence="4" id="KW-1185">Reference proteome</keyword>
<accession>A0A248JZV8</accession>
<evidence type="ECO:0000313" key="3">
    <source>
        <dbReference type="EMBL" id="ASG23714.1"/>
    </source>
</evidence>
<feature type="chain" id="PRO_5012264401" description="Solute-binding protein family 3/N-terminal domain-containing protein" evidence="1">
    <location>
        <begin position="25"/>
        <end position="267"/>
    </location>
</feature>
<dbReference type="SUPFAM" id="SSF53850">
    <property type="entry name" value="Periplasmic binding protein-like II"/>
    <property type="match status" value="1"/>
</dbReference>
<organism evidence="3 4">
    <name type="scientific">Nitrospirillum viridazoti CBAmc</name>
    <dbReference type="NCBI Taxonomy" id="1441467"/>
    <lineage>
        <taxon>Bacteria</taxon>
        <taxon>Pseudomonadati</taxon>
        <taxon>Pseudomonadota</taxon>
        <taxon>Alphaproteobacteria</taxon>
        <taxon>Rhodospirillales</taxon>
        <taxon>Azospirillaceae</taxon>
        <taxon>Nitrospirillum</taxon>
        <taxon>Nitrospirillum viridazoti</taxon>
    </lineage>
</organism>
<dbReference type="AlphaFoldDB" id="A0A248JZV8"/>
<evidence type="ECO:0000313" key="4">
    <source>
        <dbReference type="Proteomes" id="UP000197153"/>
    </source>
</evidence>
<gene>
    <name evidence="3" type="ORF">Y958_22260</name>
</gene>
<dbReference type="EMBL" id="CP022112">
    <property type="protein sequence ID" value="ASG23714.1"/>
    <property type="molecule type" value="Genomic_DNA"/>
</dbReference>
<feature type="domain" description="Solute-binding protein family 3/N-terminal" evidence="2">
    <location>
        <begin position="63"/>
        <end position="262"/>
    </location>
</feature>
<name>A0A248JZV8_9PROT</name>
<evidence type="ECO:0000256" key="1">
    <source>
        <dbReference type="SAM" id="SignalP"/>
    </source>
</evidence>
<keyword evidence="1" id="KW-0732">Signal</keyword>
<reference evidence="3 4" key="1">
    <citation type="submission" date="2017-06" db="EMBL/GenBank/DDBJ databases">
        <title>Complete genome sequence of Nitrospirillum amazonense strain CBAmC, an endophytic nitrogen-fixing and plant growth-promoting bacterium, isolated from sugarcane.</title>
        <authorList>
            <person name="Schwab S."/>
            <person name="dos Santos Teixeira K.R."/>
            <person name="Simoes Araujo J.L."/>
            <person name="Soares Vidal M."/>
            <person name="Borges de Freitas H.R."/>
            <person name="Rivello Crivelaro A.L."/>
            <person name="Bueno de Camargo Nunes A."/>
            <person name="dos Santos C.M."/>
            <person name="Palmeira da Silva Rosa D."/>
            <person name="da Silva Padilha D."/>
            <person name="da Silva E."/>
            <person name="Araujo Terra L."/>
            <person name="Soares Mendes V."/>
            <person name="Farinelli L."/>
            <person name="Magalhaes Cruz L."/>
            <person name="Baldani J.I."/>
        </authorList>
    </citation>
    <scope>NUCLEOTIDE SEQUENCE [LARGE SCALE GENOMIC DNA]</scope>
    <source>
        <strain evidence="3 4">CBAmC</strain>
    </source>
</reference>
<evidence type="ECO:0000259" key="2">
    <source>
        <dbReference type="Pfam" id="PF00497"/>
    </source>
</evidence>